<dbReference type="PROSITE" id="PS51257">
    <property type="entry name" value="PROKAR_LIPOPROTEIN"/>
    <property type="match status" value="1"/>
</dbReference>
<feature type="chain" id="PRO_5038406600" description="Lipoprotein" evidence="2">
    <location>
        <begin position="23"/>
        <end position="218"/>
    </location>
</feature>
<organism evidence="3 4">
    <name type="scientific">Streptomyces capillispiralis</name>
    <dbReference type="NCBI Taxonomy" id="68182"/>
    <lineage>
        <taxon>Bacteria</taxon>
        <taxon>Bacillati</taxon>
        <taxon>Actinomycetota</taxon>
        <taxon>Actinomycetes</taxon>
        <taxon>Kitasatosporales</taxon>
        <taxon>Streptomycetaceae</taxon>
        <taxon>Streptomyces</taxon>
    </lineage>
</organism>
<evidence type="ECO:0000256" key="2">
    <source>
        <dbReference type="SAM" id="SignalP"/>
    </source>
</evidence>
<feature type="signal peptide" evidence="2">
    <location>
        <begin position="1"/>
        <end position="22"/>
    </location>
</feature>
<comment type="caution">
    <text evidence="3">The sequence shown here is derived from an EMBL/GenBank/DDBJ whole genome shotgun (WGS) entry which is preliminary data.</text>
</comment>
<feature type="compositionally biased region" description="Polar residues" evidence="1">
    <location>
        <begin position="41"/>
        <end position="58"/>
    </location>
</feature>
<keyword evidence="4" id="KW-1185">Reference proteome</keyword>
<evidence type="ECO:0008006" key="5">
    <source>
        <dbReference type="Google" id="ProtNLM"/>
    </source>
</evidence>
<evidence type="ECO:0000256" key="1">
    <source>
        <dbReference type="SAM" id="MobiDB-lite"/>
    </source>
</evidence>
<keyword evidence="2" id="KW-0732">Signal</keyword>
<feature type="region of interest" description="Disordered" evidence="1">
    <location>
        <begin position="29"/>
        <end position="63"/>
    </location>
</feature>
<proteinExistence type="predicted"/>
<dbReference type="RefSeq" id="WP_145867860.1">
    <property type="nucleotide sequence ID" value="NZ_BNCE01000001.1"/>
</dbReference>
<dbReference type="AlphaFoldDB" id="A0A561TFQ9"/>
<evidence type="ECO:0000313" key="3">
    <source>
        <dbReference type="EMBL" id="TWF85933.1"/>
    </source>
</evidence>
<name>A0A561TFQ9_9ACTN</name>
<sequence length="218" mass="23232">MKRRSLPVAVALTTTAALLLTACGGEDANSKGDDAIAGADTSGSETTASPTADTSGTAQRPKITLPGDVKNVFEQWKTGDPAKDALLEDVTQRINATDAAIVAADPESEALPFYYKDEALAEAAQWVQRYVDDGKSITGTVRFYNPDLVMVDKDTAALAYCADETKAADKDRKTGKADEIAVNNDSYVAYNTRVQKDQNGIWQTTSLLSERGNAKCVA</sequence>
<gene>
    <name evidence="3" type="ORF">FHX78_112891</name>
</gene>
<dbReference type="OrthoDB" id="4323476at2"/>
<dbReference type="EMBL" id="VIWV01000001">
    <property type="protein sequence ID" value="TWF85933.1"/>
    <property type="molecule type" value="Genomic_DNA"/>
</dbReference>
<reference evidence="3 4" key="1">
    <citation type="submission" date="2019-06" db="EMBL/GenBank/DDBJ databases">
        <title>Sequencing the genomes of 1000 actinobacteria strains.</title>
        <authorList>
            <person name="Klenk H.-P."/>
        </authorList>
    </citation>
    <scope>NUCLEOTIDE SEQUENCE [LARGE SCALE GENOMIC DNA]</scope>
    <source>
        <strain evidence="3 4">DSM 41695</strain>
    </source>
</reference>
<evidence type="ECO:0000313" key="4">
    <source>
        <dbReference type="Proteomes" id="UP000316603"/>
    </source>
</evidence>
<dbReference type="Proteomes" id="UP000316603">
    <property type="component" value="Unassembled WGS sequence"/>
</dbReference>
<accession>A0A561TFQ9</accession>
<protein>
    <recommendedName>
        <fullName evidence="5">Lipoprotein</fullName>
    </recommendedName>
</protein>